<feature type="domain" description="F-box" evidence="2">
    <location>
        <begin position="32"/>
        <end position="78"/>
    </location>
</feature>
<dbReference type="EMBL" id="ML119116">
    <property type="protein sequence ID" value="RPB14890.1"/>
    <property type="molecule type" value="Genomic_DNA"/>
</dbReference>
<keyword evidence="4" id="KW-1185">Reference proteome</keyword>
<feature type="compositionally biased region" description="Polar residues" evidence="1">
    <location>
        <begin position="828"/>
        <end position="851"/>
    </location>
</feature>
<protein>
    <recommendedName>
        <fullName evidence="2">F-box domain-containing protein</fullName>
    </recommendedName>
</protein>
<evidence type="ECO:0000259" key="2">
    <source>
        <dbReference type="PROSITE" id="PS50181"/>
    </source>
</evidence>
<feature type="compositionally biased region" description="Polar residues" evidence="1">
    <location>
        <begin position="794"/>
        <end position="804"/>
    </location>
</feature>
<feature type="region of interest" description="Disordered" evidence="1">
    <location>
        <begin position="569"/>
        <end position="700"/>
    </location>
</feature>
<feature type="region of interest" description="Disordered" evidence="1">
    <location>
        <begin position="771"/>
        <end position="1026"/>
    </location>
</feature>
<dbReference type="InterPro" id="IPR015943">
    <property type="entry name" value="WD40/YVTN_repeat-like_dom_sf"/>
</dbReference>
<dbReference type="SUPFAM" id="SSF81383">
    <property type="entry name" value="F-box domain"/>
    <property type="match status" value="1"/>
</dbReference>
<feature type="compositionally biased region" description="Low complexity" evidence="1">
    <location>
        <begin position="980"/>
        <end position="989"/>
    </location>
</feature>
<dbReference type="SUPFAM" id="SSF101908">
    <property type="entry name" value="Putative isomerase YbhE"/>
    <property type="match status" value="1"/>
</dbReference>
<reference evidence="3 4" key="1">
    <citation type="journal article" date="2018" name="Nat. Ecol. Evol.">
        <title>Pezizomycetes genomes reveal the molecular basis of ectomycorrhizal truffle lifestyle.</title>
        <authorList>
            <person name="Murat C."/>
            <person name="Payen T."/>
            <person name="Noel B."/>
            <person name="Kuo A."/>
            <person name="Morin E."/>
            <person name="Chen J."/>
            <person name="Kohler A."/>
            <person name="Krizsan K."/>
            <person name="Balestrini R."/>
            <person name="Da Silva C."/>
            <person name="Montanini B."/>
            <person name="Hainaut M."/>
            <person name="Levati E."/>
            <person name="Barry K.W."/>
            <person name="Belfiori B."/>
            <person name="Cichocki N."/>
            <person name="Clum A."/>
            <person name="Dockter R.B."/>
            <person name="Fauchery L."/>
            <person name="Guy J."/>
            <person name="Iotti M."/>
            <person name="Le Tacon F."/>
            <person name="Lindquist E.A."/>
            <person name="Lipzen A."/>
            <person name="Malagnac F."/>
            <person name="Mello A."/>
            <person name="Molinier V."/>
            <person name="Miyauchi S."/>
            <person name="Poulain J."/>
            <person name="Riccioni C."/>
            <person name="Rubini A."/>
            <person name="Sitrit Y."/>
            <person name="Splivallo R."/>
            <person name="Traeger S."/>
            <person name="Wang M."/>
            <person name="Zifcakova L."/>
            <person name="Wipf D."/>
            <person name="Zambonelli A."/>
            <person name="Paolocci F."/>
            <person name="Nowrousian M."/>
            <person name="Ottonello S."/>
            <person name="Baldrian P."/>
            <person name="Spatafora J.W."/>
            <person name="Henrissat B."/>
            <person name="Nagy L.G."/>
            <person name="Aury J.M."/>
            <person name="Wincker P."/>
            <person name="Grigoriev I.V."/>
            <person name="Bonfante P."/>
            <person name="Martin F.M."/>
        </authorList>
    </citation>
    <scope>NUCLEOTIDE SEQUENCE [LARGE SCALE GENOMIC DNA]</scope>
    <source>
        <strain evidence="3 4">CCBAS932</strain>
    </source>
</reference>
<evidence type="ECO:0000256" key="1">
    <source>
        <dbReference type="SAM" id="MobiDB-lite"/>
    </source>
</evidence>
<dbReference type="OrthoDB" id="3925024at2759"/>
<feature type="compositionally biased region" description="Low complexity" evidence="1">
    <location>
        <begin position="935"/>
        <end position="948"/>
    </location>
</feature>
<feature type="compositionally biased region" description="Pro residues" evidence="1">
    <location>
        <begin position="893"/>
        <end position="913"/>
    </location>
</feature>
<dbReference type="InterPro" id="IPR055589">
    <property type="entry name" value="DUF7165"/>
</dbReference>
<dbReference type="InterPro" id="IPR036047">
    <property type="entry name" value="F-box-like_dom_sf"/>
</dbReference>
<dbReference type="Gene3D" id="2.130.10.10">
    <property type="entry name" value="YVTN repeat-like/Quinoprotein amine dehydrogenase"/>
    <property type="match status" value="1"/>
</dbReference>
<sequence length="1030" mass="112092">MNSPIRKKPLPMRDNTDTTPDRKGKGKEKVQFSAFEALPREIIQEILYAADPNTFDSLTLVNSKWHQASKSPRLYAHQLKQCGATDVPEEPTDDSLPGLIRMFTAKARRELFETMLRPRVTEIQLICEASSSAAAFPGGEAFRFEFSPKGTHLLALSSSRIFVLDLSVEEICVKRELKISRRPVCAAIVDDGSVLAVLSSNHTVALYDLTQTKAQLIKSIPLENAPRTIALSPGAEVLGAAYNGGIEVYSLLPDALPTDRRAVNCDPVDTLAFSPDGSILVGTTLNCKTPTTVMVSAQHFSTDLPVEGLAQLWTTQVLFPRSSRDSSHASLLPEEDDRENTWTFTYDRVYEMFRAVRVDDLRNGHTYFTGPSDENGAVAPTTLPAPTGDGRMVAAGFSGKVWIYGVPRKLELPAETPSQDGDGSNAPSRSNSTSGRAPNWVSGQLGTIVIPQWQVLCDKMRGPFIGGREIGDVHALSGIKFVKCSNGTERLVAVAGGGVDGMLGEGGEEEFLAIGGGRVVLYDLGRTPKTAEKTIITIEIGDGIQGPVETLEEQHNDIEVEVDIVRRRTVAQKRDNDRRRSMRPQGAPESSHRNNYIPPIPRLPAALHSSAPPRTSPGPVPVRRQRTFDEEDESTEPMDLPYSQGEPRSRTTLHRAATAARNTPQPATGGRYARALGPDGRPVPQNVAAPQQTRHDDGSAWVPPPPPYTPRNEDNLPLPEHLLMTLQGPPRVTEPYVLNDQLSPSPSRSMTTLQRTRTTIESTVGNMMRRPSAFRPTVNTGASQSHLSIHPNYSAGNIAQSRSAPVSPAVGMPPSVFQGPRTGPLPGSTLQPQRTYVANQQRHNSPQPQQSHGRRGSAGDALNFPNVPPIPAMYRENSAPLPQQQQQQTQSRQPPPIQTSPPSQPPHTAPPPRQYRTSMLSPGLPPGQRDSPNYRAMPTRRPSPARSASRGRRVALQESYVAGAPTTGTGGLRRGMSTTRGGSVRSNGGSRRGSRAQRSAAINVRDRRRRQEERAQANEGRKRGGACIIC</sequence>
<dbReference type="InParanoid" id="A0A3N4KWG9"/>
<feature type="compositionally biased region" description="Basic residues" evidence="1">
    <location>
        <begin position="1"/>
        <end position="10"/>
    </location>
</feature>
<evidence type="ECO:0000313" key="4">
    <source>
        <dbReference type="Proteomes" id="UP000277580"/>
    </source>
</evidence>
<feature type="compositionally biased region" description="Polar residues" evidence="1">
    <location>
        <begin position="777"/>
        <end position="787"/>
    </location>
</feature>
<proteinExistence type="predicted"/>
<dbReference type="AlphaFoldDB" id="A0A3N4KWG9"/>
<feature type="compositionally biased region" description="Polar residues" evidence="1">
    <location>
        <begin position="416"/>
        <end position="438"/>
    </location>
</feature>
<feature type="compositionally biased region" description="Basic and acidic residues" evidence="1">
    <location>
        <begin position="1009"/>
        <end position="1022"/>
    </location>
</feature>
<evidence type="ECO:0000313" key="3">
    <source>
        <dbReference type="EMBL" id="RPB14890.1"/>
    </source>
</evidence>
<dbReference type="Proteomes" id="UP000277580">
    <property type="component" value="Unassembled WGS sequence"/>
</dbReference>
<feature type="region of interest" description="Disordered" evidence="1">
    <location>
        <begin position="413"/>
        <end position="438"/>
    </location>
</feature>
<dbReference type="STRING" id="1392247.A0A3N4KWG9"/>
<feature type="compositionally biased region" description="Low complexity" evidence="1">
    <location>
        <begin position="882"/>
        <end position="892"/>
    </location>
</feature>
<accession>A0A3N4KWG9</accession>
<gene>
    <name evidence="3" type="ORF">P167DRAFT_519728</name>
</gene>
<feature type="compositionally biased region" description="Basic and acidic residues" evidence="1">
    <location>
        <begin position="14"/>
        <end position="28"/>
    </location>
</feature>
<feature type="compositionally biased region" description="Basic and acidic residues" evidence="1">
    <location>
        <begin position="569"/>
        <end position="579"/>
    </location>
</feature>
<dbReference type="InterPro" id="IPR001810">
    <property type="entry name" value="F-box_dom"/>
</dbReference>
<dbReference type="Pfam" id="PF23749">
    <property type="entry name" value="DUF7165"/>
    <property type="match status" value="1"/>
</dbReference>
<organism evidence="3 4">
    <name type="scientific">Morchella conica CCBAS932</name>
    <dbReference type="NCBI Taxonomy" id="1392247"/>
    <lineage>
        <taxon>Eukaryota</taxon>
        <taxon>Fungi</taxon>
        <taxon>Dikarya</taxon>
        <taxon>Ascomycota</taxon>
        <taxon>Pezizomycotina</taxon>
        <taxon>Pezizomycetes</taxon>
        <taxon>Pezizales</taxon>
        <taxon>Morchellaceae</taxon>
        <taxon>Morchella</taxon>
    </lineage>
</organism>
<feature type="region of interest" description="Disordered" evidence="1">
    <location>
        <begin position="1"/>
        <end position="28"/>
    </location>
</feature>
<name>A0A3N4KWG9_9PEZI</name>
<feature type="compositionally biased region" description="Low complexity" evidence="1">
    <location>
        <begin position="654"/>
        <end position="663"/>
    </location>
</feature>
<dbReference type="PROSITE" id="PS50181">
    <property type="entry name" value="FBOX"/>
    <property type="match status" value="1"/>
</dbReference>